<evidence type="ECO:0000313" key="2">
    <source>
        <dbReference type="EMBL" id="GLY66287.1"/>
    </source>
</evidence>
<comment type="caution">
    <text evidence="2">The sequence shown here is derived from an EMBL/GenBank/DDBJ whole genome shotgun (WGS) entry which is preliminary data.</text>
</comment>
<dbReference type="EMBL" id="BSTI01000005">
    <property type="protein sequence ID" value="GLY66287.1"/>
    <property type="molecule type" value="Genomic_DNA"/>
</dbReference>
<dbReference type="AlphaFoldDB" id="A0A9W6R263"/>
<feature type="transmembrane region" description="Helical" evidence="1">
    <location>
        <begin position="131"/>
        <end position="153"/>
    </location>
</feature>
<keyword evidence="3" id="KW-1185">Reference proteome</keyword>
<organism evidence="2 3">
    <name type="scientific">Amycolatopsis taiwanensis</name>
    <dbReference type="NCBI Taxonomy" id="342230"/>
    <lineage>
        <taxon>Bacteria</taxon>
        <taxon>Bacillati</taxon>
        <taxon>Actinomycetota</taxon>
        <taxon>Actinomycetes</taxon>
        <taxon>Pseudonocardiales</taxon>
        <taxon>Pseudonocardiaceae</taxon>
        <taxon>Amycolatopsis</taxon>
    </lineage>
</organism>
<protein>
    <submittedName>
        <fullName evidence="2">Membrane protein</fullName>
    </submittedName>
</protein>
<dbReference type="Proteomes" id="UP001165136">
    <property type="component" value="Unassembled WGS sequence"/>
</dbReference>
<sequence length="160" mass="16854">MSEHSTNGDGADLTRLAADVDEVVSKAARTVDIGRRGFVISVLVFVLLVGQLLPWVGPHTGWQVLFGQGGAVPQLFATTSSVFGVGASVLALSTRRWWLTWVCAMGGWFASVDGLLAVWSQQSSSATNTPGTGPGIGLIIALIATIVLAANWMRTAWSRS</sequence>
<feature type="transmembrane region" description="Helical" evidence="1">
    <location>
        <begin position="37"/>
        <end position="55"/>
    </location>
</feature>
<keyword evidence="1" id="KW-0812">Transmembrane</keyword>
<gene>
    <name evidence="2" type="ORF">Atai01_29060</name>
</gene>
<evidence type="ECO:0000313" key="3">
    <source>
        <dbReference type="Proteomes" id="UP001165136"/>
    </source>
</evidence>
<keyword evidence="1" id="KW-0472">Membrane</keyword>
<proteinExistence type="predicted"/>
<feature type="transmembrane region" description="Helical" evidence="1">
    <location>
        <begin position="75"/>
        <end position="92"/>
    </location>
</feature>
<accession>A0A9W6R263</accession>
<evidence type="ECO:0000256" key="1">
    <source>
        <dbReference type="SAM" id="Phobius"/>
    </source>
</evidence>
<name>A0A9W6R263_9PSEU</name>
<reference evidence="2" key="1">
    <citation type="submission" date="2023-03" db="EMBL/GenBank/DDBJ databases">
        <title>Amycolatopsis taiwanensis NBRC 103393.</title>
        <authorList>
            <person name="Ichikawa N."/>
            <person name="Sato H."/>
            <person name="Tonouchi N."/>
        </authorList>
    </citation>
    <scope>NUCLEOTIDE SEQUENCE</scope>
    <source>
        <strain evidence="2">NBRC 103393</strain>
    </source>
</reference>
<keyword evidence="1" id="KW-1133">Transmembrane helix</keyword>
<feature type="transmembrane region" description="Helical" evidence="1">
    <location>
        <begin position="99"/>
        <end position="119"/>
    </location>
</feature>
<dbReference type="RefSeq" id="WP_285487122.1">
    <property type="nucleotide sequence ID" value="NZ_BSTI01000005.1"/>
</dbReference>